<dbReference type="GO" id="GO:0006302">
    <property type="term" value="P:double-strand break repair"/>
    <property type="evidence" value="ECO:0007669"/>
    <property type="project" value="InterPro"/>
</dbReference>
<dbReference type="InterPro" id="IPR041222">
    <property type="entry name" value="PriA_3primeBD"/>
</dbReference>
<dbReference type="GO" id="GO:0006270">
    <property type="term" value="P:DNA replication initiation"/>
    <property type="evidence" value="ECO:0007669"/>
    <property type="project" value="TreeGrafter"/>
</dbReference>
<gene>
    <name evidence="12 14" type="primary">priA</name>
    <name evidence="14" type="ORF">ELAC_1138</name>
</gene>
<dbReference type="EMBL" id="CWGJ01000012">
    <property type="protein sequence ID" value="CRX38481.1"/>
    <property type="molecule type" value="Genomic_DNA"/>
</dbReference>
<dbReference type="InterPro" id="IPR040498">
    <property type="entry name" value="PriA_CRR"/>
</dbReference>
<feature type="domain" description="Helicase ATP-binding" evidence="13">
    <location>
        <begin position="218"/>
        <end position="385"/>
    </location>
</feature>
<keyword evidence="1 12" id="KW-0639">Primosome</keyword>
<evidence type="ECO:0000256" key="1">
    <source>
        <dbReference type="ARBA" id="ARBA00022515"/>
    </source>
</evidence>
<accession>A0A0H5DPI7</accession>
<dbReference type="Pfam" id="PF00271">
    <property type="entry name" value="Helicase_C"/>
    <property type="match status" value="1"/>
</dbReference>
<protein>
    <recommendedName>
        <fullName evidence="12">Replication restart protein PriA</fullName>
    </recommendedName>
    <alternativeName>
        <fullName evidence="12">ATP-dependent DNA helicase PriA</fullName>
        <ecNumber evidence="12">5.6.2.4</ecNumber>
    </alternativeName>
    <alternativeName>
        <fullName evidence="12">DNA 3'-5' helicase PriA</fullName>
    </alternativeName>
</protein>
<evidence type="ECO:0000256" key="5">
    <source>
        <dbReference type="ARBA" id="ARBA00022801"/>
    </source>
</evidence>
<comment type="function">
    <text evidence="12">Initiates the restart of stalled replication forks, which reloads the replicative helicase on sites other than the origin of replication. Recognizes and binds to abandoned replication forks and remodels them to uncover a helicase loading site. Promotes assembly of the primosome at these replication forks.</text>
</comment>
<dbReference type="PANTHER" id="PTHR30580:SF0">
    <property type="entry name" value="PRIMOSOMAL PROTEIN N"/>
    <property type="match status" value="1"/>
</dbReference>
<dbReference type="InterPro" id="IPR005259">
    <property type="entry name" value="PriA"/>
</dbReference>
<organism evidence="14 15">
    <name type="scientific">Estrella lausannensis</name>
    <dbReference type="NCBI Taxonomy" id="483423"/>
    <lineage>
        <taxon>Bacteria</taxon>
        <taxon>Pseudomonadati</taxon>
        <taxon>Chlamydiota</taxon>
        <taxon>Chlamydiia</taxon>
        <taxon>Parachlamydiales</taxon>
        <taxon>Candidatus Criblamydiaceae</taxon>
        <taxon>Estrella</taxon>
    </lineage>
</organism>
<dbReference type="Proteomes" id="UP000220251">
    <property type="component" value="Unassembled WGS sequence"/>
</dbReference>
<dbReference type="InterPro" id="IPR041236">
    <property type="entry name" value="PriA_C"/>
</dbReference>
<feature type="binding site" evidence="12">
    <location>
        <position position="489"/>
    </location>
    <ligand>
        <name>Zn(2+)</name>
        <dbReference type="ChEBI" id="CHEBI:29105"/>
        <label>1</label>
    </ligand>
</feature>
<dbReference type="Pfam" id="PF04851">
    <property type="entry name" value="ResIII"/>
    <property type="match status" value="1"/>
</dbReference>
<dbReference type="PANTHER" id="PTHR30580">
    <property type="entry name" value="PRIMOSOMAL PROTEIN N"/>
    <property type="match status" value="1"/>
</dbReference>
<comment type="cofactor">
    <cofactor evidence="12">
        <name>Zn(2+)</name>
        <dbReference type="ChEBI" id="CHEBI:29105"/>
    </cofactor>
    <text evidence="12">Binds 2 zinc ions per subunit.</text>
</comment>
<dbReference type="GO" id="GO:0016887">
    <property type="term" value="F:ATP hydrolysis activity"/>
    <property type="evidence" value="ECO:0007669"/>
    <property type="project" value="RHEA"/>
</dbReference>
<dbReference type="GO" id="GO:1990077">
    <property type="term" value="C:primosome complex"/>
    <property type="evidence" value="ECO:0007669"/>
    <property type="project" value="UniProtKB-UniRule"/>
</dbReference>
<dbReference type="PROSITE" id="PS51192">
    <property type="entry name" value="HELICASE_ATP_BIND_1"/>
    <property type="match status" value="1"/>
</dbReference>
<feature type="binding site" evidence="12">
    <location>
        <position position="475"/>
    </location>
    <ligand>
        <name>Zn(2+)</name>
        <dbReference type="ChEBI" id="CHEBI:29105"/>
        <label>2</label>
    </ligand>
</feature>
<feature type="binding site" evidence="12">
    <location>
        <position position="478"/>
    </location>
    <ligand>
        <name>Zn(2+)</name>
        <dbReference type="ChEBI" id="CHEBI:29105"/>
        <label>2</label>
    </ligand>
</feature>
<dbReference type="FunFam" id="3.40.50.300:FF:000489">
    <property type="entry name" value="Primosome assembly protein PriA"/>
    <property type="match status" value="1"/>
</dbReference>
<dbReference type="AlphaFoldDB" id="A0A0H5DPI7"/>
<evidence type="ECO:0000256" key="10">
    <source>
        <dbReference type="ARBA" id="ARBA00023235"/>
    </source>
</evidence>
<keyword evidence="3 12" id="KW-0479">Metal-binding</keyword>
<keyword evidence="6 12" id="KW-0347">Helicase</keyword>
<evidence type="ECO:0000256" key="4">
    <source>
        <dbReference type="ARBA" id="ARBA00022741"/>
    </source>
</evidence>
<dbReference type="NCBIfam" id="TIGR00595">
    <property type="entry name" value="priA"/>
    <property type="match status" value="1"/>
</dbReference>
<evidence type="ECO:0000256" key="11">
    <source>
        <dbReference type="ARBA" id="ARBA00048988"/>
    </source>
</evidence>
<evidence type="ECO:0000256" key="6">
    <source>
        <dbReference type="ARBA" id="ARBA00022806"/>
    </source>
</evidence>
<feature type="binding site" evidence="12">
    <location>
        <position position="460"/>
    </location>
    <ligand>
        <name>Zn(2+)</name>
        <dbReference type="ChEBI" id="CHEBI:29105"/>
        <label>2</label>
    </ligand>
</feature>
<keyword evidence="9 12" id="KW-0238">DNA-binding</keyword>
<keyword evidence="15" id="KW-1185">Reference proteome</keyword>
<dbReference type="Gene3D" id="3.40.50.300">
    <property type="entry name" value="P-loop containing nucleotide triphosphate hydrolases"/>
    <property type="match status" value="2"/>
</dbReference>
<evidence type="ECO:0000256" key="7">
    <source>
        <dbReference type="ARBA" id="ARBA00022833"/>
    </source>
</evidence>
<dbReference type="CDD" id="cd18804">
    <property type="entry name" value="SF2_C_priA"/>
    <property type="match status" value="1"/>
</dbReference>
<keyword evidence="10 12" id="KW-0413">Isomerase</keyword>
<evidence type="ECO:0000256" key="8">
    <source>
        <dbReference type="ARBA" id="ARBA00022840"/>
    </source>
</evidence>
<dbReference type="SMART" id="SM00490">
    <property type="entry name" value="HELICc"/>
    <property type="match status" value="1"/>
</dbReference>
<dbReference type="SMART" id="SM00487">
    <property type="entry name" value="DEXDc"/>
    <property type="match status" value="1"/>
</dbReference>
<evidence type="ECO:0000313" key="15">
    <source>
        <dbReference type="Proteomes" id="UP000220251"/>
    </source>
</evidence>
<dbReference type="InterPro" id="IPR014001">
    <property type="entry name" value="Helicase_ATP-bd"/>
</dbReference>
<reference evidence="15" key="1">
    <citation type="submission" date="2015-06" db="EMBL/GenBank/DDBJ databases">
        <authorList>
            <person name="Bertelli C."/>
        </authorList>
    </citation>
    <scope>NUCLEOTIDE SEQUENCE [LARGE SCALE GENOMIC DNA]</scope>
    <source>
        <strain evidence="15">CRIB-30</strain>
    </source>
</reference>
<feature type="binding site" evidence="12">
    <location>
        <position position="448"/>
    </location>
    <ligand>
        <name>Zn(2+)</name>
        <dbReference type="ChEBI" id="CHEBI:29105"/>
        <label>1</label>
    </ligand>
</feature>
<dbReference type="InterPro" id="IPR042115">
    <property type="entry name" value="PriA_3primeBD_sf"/>
</dbReference>
<dbReference type="GO" id="GO:0043138">
    <property type="term" value="F:3'-5' DNA helicase activity"/>
    <property type="evidence" value="ECO:0007669"/>
    <property type="project" value="UniProtKB-EC"/>
</dbReference>
<evidence type="ECO:0000259" key="13">
    <source>
        <dbReference type="PROSITE" id="PS51192"/>
    </source>
</evidence>
<keyword evidence="4 12" id="KW-0547">Nucleotide-binding</keyword>
<sequence length="743" mass="83418">MKNAIALVALDTPLQEALDYSIPAELNESIEFGTLVEVPLRGRKCSGWVIGFKEKSQFKGVKAIAKVLSSEPALTEEVYKLAEWVARYYVTPLPKVLKTIIPSSLRKITKPKLISFVQKAVSKEELRDLAASLRGKSKAKTAVLDVLLLAGKEILLSELLEKAGTAKATVDALEKMGCLKVIKLPMDRSPLKDEEFFKTKPKVLNGEQLQALNNITQDIDAAKFTVHLLHGITGSGKTEIYMQAIEKVLERGGGVLVLVPEISLTAQAIDRFKSRFSEQIAILHHRLSDGERFDAWHNLKKGKSKIALGARSAVFAPVKNLKLIIVDEEHEPSYKQTDEMPCYHARDVAVLRGSFEKVPVILGSATPSLESYYNASLGKYSLSTLSVRAGKSSLPEVTVIDMRKEYERAKGYTIFSEILLSKIRERKEKGEQTILFLNRRGFHTSCMCQSCGAFVKCKSCDQAMTYHKKELSLNCHLCGFSLSPPPTSCPSCGRPSEMKFKGVGTEQVERALKALFPDIRTLRIDADTTRHKGSHEKLFKEFATHKADVLIGTQMVAKGLHFPLVTLVGVLNCDQTLQFPDFKAQETTFQLITQVSGRAGRSFHRGEVILQSCLVDHPILKLAQTQDFKAFYQEEIAIREMFSFPPLRSMAKVRLSGTDDRKTEEMLNRYRDLLLALLPKEYTVMPVAPSGHLKVKDRYYYQFFLLGPQLNAFRESVKKLKEMLEIPTGYRLHLDINPYSTYF</sequence>
<evidence type="ECO:0000256" key="3">
    <source>
        <dbReference type="ARBA" id="ARBA00022723"/>
    </source>
</evidence>
<dbReference type="GO" id="GO:0008270">
    <property type="term" value="F:zinc ion binding"/>
    <property type="evidence" value="ECO:0007669"/>
    <property type="project" value="UniProtKB-UniRule"/>
</dbReference>
<evidence type="ECO:0000256" key="2">
    <source>
        <dbReference type="ARBA" id="ARBA00022705"/>
    </source>
</evidence>
<dbReference type="Pfam" id="PF18319">
    <property type="entry name" value="Zn_ribbon_PriA"/>
    <property type="match status" value="1"/>
</dbReference>
<feature type="binding site" evidence="12">
    <location>
        <position position="492"/>
    </location>
    <ligand>
        <name>Zn(2+)</name>
        <dbReference type="ChEBI" id="CHEBI:29105"/>
        <label>1</label>
    </ligand>
</feature>
<dbReference type="RefSeq" id="WP_098038337.1">
    <property type="nucleotide sequence ID" value="NZ_CWGJ01000012.1"/>
</dbReference>
<dbReference type="CDD" id="cd17929">
    <property type="entry name" value="DEXHc_priA"/>
    <property type="match status" value="1"/>
</dbReference>
<dbReference type="GO" id="GO:0003677">
    <property type="term" value="F:DNA binding"/>
    <property type="evidence" value="ECO:0007669"/>
    <property type="project" value="UniProtKB-UniRule"/>
</dbReference>
<comment type="subunit">
    <text evidence="12">Component of the replication restart primosome.</text>
</comment>
<dbReference type="InterPro" id="IPR001650">
    <property type="entry name" value="Helicase_C-like"/>
</dbReference>
<keyword evidence="7 12" id="KW-0862">Zinc</keyword>
<dbReference type="Pfam" id="PF18074">
    <property type="entry name" value="PriA_C"/>
    <property type="match status" value="1"/>
</dbReference>
<dbReference type="SUPFAM" id="SSF52540">
    <property type="entry name" value="P-loop containing nucleoside triphosphate hydrolases"/>
    <property type="match status" value="2"/>
</dbReference>
<dbReference type="InterPro" id="IPR006935">
    <property type="entry name" value="Helicase/UvrB_N"/>
</dbReference>
<dbReference type="GO" id="GO:0006269">
    <property type="term" value="P:DNA replication, synthesis of primer"/>
    <property type="evidence" value="ECO:0007669"/>
    <property type="project" value="UniProtKB-KW"/>
</dbReference>
<proteinExistence type="inferred from homology"/>
<evidence type="ECO:0000256" key="12">
    <source>
        <dbReference type="HAMAP-Rule" id="MF_00983"/>
    </source>
</evidence>
<name>A0A0H5DPI7_9BACT</name>
<comment type="catalytic activity">
    <reaction evidence="12">
        <text>Couples ATP hydrolysis with the unwinding of duplex DNA by translocating in the 3'-5' direction.</text>
        <dbReference type="EC" id="5.6.2.4"/>
    </reaction>
</comment>
<keyword evidence="5 12" id="KW-0378">Hydrolase</keyword>
<comment type="catalytic activity">
    <reaction evidence="11 12">
        <text>ATP + H2O = ADP + phosphate + H(+)</text>
        <dbReference type="Rhea" id="RHEA:13065"/>
        <dbReference type="ChEBI" id="CHEBI:15377"/>
        <dbReference type="ChEBI" id="CHEBI:15378"/>
        <dbReference type="ChEBI" id="CHEBI:30616"/>
        <dbReference type="ChEBI" id="CHEBI:43474"/>
        <dbReference type="ChEBI" id="CHEBI:456216"/>
        <dbReference type="EC" id="5.6.2.4"/>
    </reaction>
</comment>
<feature type="binding site" evidence="12">
    <location>
        <position position="457"/>
    </location>
    <ligand>
        <name>Zn(2+)</name>
        <dbReference type="ChEBI" id="CHEBI:29105"/>
        <label>2</label>
    </ligand>
</feature>
<dbReference type="Pfam" id="PF17764">
    <property type="entry name" value="PriA_3primeBD"/>
    <property type="match status" value="1"/>
</dbReference>
<dbReference type="Gene3D" id="3.40.1440.60">
    <property type="entry name" value="PriA, 3(prime) DNA-binding domain"/>
    <property type="match status" value="1"/>
</dbReference>
<dbReference type="GO" id="GO:0005524">
    <property type="term" value="F:ATP binding"/>
    <property type="evidence" value="ECO:0007669"/>
    <property type="project" value="UniProtKB-UniRule"/>
</dbReference>
<keyword evidence="2 12" id="KW-0235">DNA replication</keyword>
<evidence type="ECO:0000256" key="9">
    <source>
        <dbReference type="ARBA" id="ARBA00023125"/>
    </source>
</evidence>
<dbReference type="EC" id="5.6.2.4" evidence="12"/>
<dbReference type="HAMAP" id="MF_00983">
    <property type="entry name" value="PriA"/>
    <property type="match status" value="1"/>
</dbReference>
<dbReference type="GO" id="GO:0006310">
    <property type="term" value="P:DNA recombination"/>
    <property type="evidence" value="ECO:0007669"/>
    <property type="project" value="InterPro"/>
</dbReference>
<evidence type="ECO:0000313" key="14">
    <source>
        <dbReference type="EMBL" id="CRX38481.1"/>
    </source>
</evidence>
<feature type="binding site" evidence="12">
    <location>
        <position position="451"/>
    </location>
    <ligand>
        <name>Zn(2+)</name>
        <dbReference type="ChEBI" id="CHEBI:29105"/>
        <label>1</label>
    </ligand>
</feature>
<keyword evidence="8 12" id="KW-0067">ATP-binding</keyword>
<dbReference type="OrthoDB" id="9759544at2"/>
<dbReference type="InterPro" id="IPR027417">
    <property type="entry name" value="P-loop_NTPase"/>
</dbReference>
<comment type="similarity">
    <text evidence="12">Belongs to the helicase family. PriA subfamily.</text>
</comment>